<dbReference type="STRING" id="590652.BST39_15825"/>
<reference evidence="1 2" key="1">
    <citation type="submission" date="2017-02" db="EMBL/GenBank/DDBJ databases">
        <title>The new phylogeny of genus Mycobacterium.</title>
        <authorList>
            <person name="Tortoli E."/>
            <person name="Trovato A."/>
            <person name="Cirillo D.M."/>
        </authorList>
    </citation>
    <scope>NUCLEOTIDE SEQUENCE [LARGE SCALE GENOMIC DNA]</scope>
    <source>
        <strain evidence="1 2">DSM 45000</strain>
    </source>
</reference>
<accession>A0A1X0I8S5</accession>
<gene>
    <name evidence="1" type="ORF">BST39_15825</name>
</gene>
<evidence type="ECO:0000313" key="1">
    <source>
        <dbReference type="EMBL" id="ORB39248.1"/>
    </source>
</evidence>
<dbReference type="Proteomes" id="UP000192513">
    <property type="component" value="Unassembled WGS sequence"/>
</dbReference>
<dbReference type="AlphaFoldDB" id="A0A1X0I8S5"/>
<comment type="caution">
    <text evidence="1">The sequence shown here is derived from an EMBL/GenBank/DDBJ whole genome shotgun (WGS) entry which is preliminary data.</text>
</comment>
<keyword evidence="2" id="KW-1185">Reference proteome</keyword>
<dbReference type="OrthoDB" id="3662657at2"/>
<dbReference type="RefSeq" id="WP_083172892.1">
    <property type="nucleotide sequence ID" value="NZ_AP022619.1"/>
</dbReference>
<name>A0A1X0I8S5_9MYCO</name>
<organism evidence="1 2">
    <name type="scientific">Mycobacterium paraseoulense</name>
    <dbReference type="NCBI Taxonomy" id="590652"/>
    <lineage>
        <taxon>Bacteria</taxon>
        <taxon>Bacillati</taxon>
        <taxon>Actinomycetota</taxon>
        <taxon>Actinomycetes</taxon>
        <taxon>Mycobacteriales</taxon>
        <taxon>Mycobacteriaceae</taxon>
        <taxon>Mycobacterium</taxon>
    </lineage>
</organism>
<sequence>MDDTAQREVLSFYYRSFANDIGLLTGRDLRDSDVAEGPPMEIADLSGEPLFKDFQITDGHGKHIGVIRSSARDGSFAVVDSIMIGALPIDGPTMTAAVIEQARNDFPGASVSADMVVCYGYPRIGVAVKVAQASNLLSVVYDVFTLHKVRAWKGDALPEGSEAGDREGEPFYSCLDRIPEGAGETSEAWDRSLAFAQERLSSAKTKLAPEDMPSIRGSLLPVELIAQETPVYCAVASTVMILSYLGFGRLEQLDVARALGTGPAGTTNGGMKAGLNALTAGAWGGMVVSKPTFELQVDYLQHLWPAKSGIPGHARVLRGWREYVYRKARTGETSHRESFYIINDPYPVGSGQIVLENTVKPISDFYQNMLNLAPTP</sequence>
<protein>
    <submittedName>
        <fullName evidence="1">Uncharacterized protein</fullName>
    </submittedName>
</protein>
<evidence type="ECO:0000313" key="2">
    <source>
        <dbReference type="Proteomes" id="UP000192513"/>
    </source>
</evidence>
<proteinExistence type="predicted"/>
<dbReference type="EMBL" id="MVIE01000019">
    <property type="protein sequence ID" value="ORB39248.1"/>
    <property type="molecule type" value="Genomic_DNA"/>
</dbReference>